<name>A0A327WNB4_9GAMM</name>
<feature type="domain" description="Peptidase S9 prolyl oligopeptidase catalytic" evidence="2">
    <location>
        <begin position="760"/>
        <end position="929"/>
    </location>
</feature>
<evidence type="ECO:0000313" key="5">
    <source>
        <dbReference type="Proteomes" id="UP000249203"/>
    </source>
</evidence>
<dbReference type="Pfam" id="PF00326">
    <property type="entry name" value="Peptidase_S9"/>
    <property type="match status" value="1"/>
</dbReference>
<dbReference type="InterPro" id="IPR029058">
    <property type="entry name" value="AB_hydrolase_fold"/>
</dbReference>
<keyword evidence="6" id="KW-1185">Reference proteome</keyword>
<dbReference type="EMBL" id="PIPK01000016">
    <property type="protein sequence ID" value="RUO19424.1"/>
    <property type="molecule type" value="Genomic_DNA"/>
</dbReference>
<dbReference type="InterPro" id="IPR001375">
    <property type="entry name" value="Peptidase_S9_cat"/>
</dbReference>
<dbReference type="OrthoDB" id="6388416at2"/>
<dbReference type="InterPro" id="IPR011042">
    <property type="entry name" value="6-blade_b-propeller_TolB-like"/>
</dbReference>
<evidence type="ECO:0000313" key="3">
    <source>
        <dbReference type="EMBL" id="RAJ93663.1"/>
    </source>
</evidence>
<dbReference type="GO" id="GO:0006508">
    <property type="term" value="P:proteolysis"/>
    <property type="evidence" value="ECO:0007669"/>
    <property type="project" value="InterPro"/>
</dbReference>
<dbReference type="Proteomes" id="UP000287865">
    <property type="component" value="Unassembled WGS sequence"/>
</dbReference>
<dbReference type="Proteomes" id="UP000249203">
    <property type="component" value="Unassembled WGS sequence"/>
</dbReference>
<dbReference type="SUPFAM" id="SSF82171">
    <property type="entry name" value="DPP6 N-terminal domain-like"/>
    <property type="match status" value="2"/>
</dbReference>
<evidence type="ECO:0000313" key="6">
    <source>
        <dbReference type="Proteomes" id="UP000287865"/>
    </source>
</evidence>
<dbReference type="PANTHER" id="PTHR11731">
    <property type="entry name" value="PROTEASE FAMILY S9B,C DIPEPTIDYL-PEPTIDASE IV-RELATED"/>
    <property type="match status" value="1"/>
</dbReference>
<keyword evidence="3" id="KW-0031">Aminopeptidase</keyword>
<reference evidence="4 6" key="1">
    <citation type="journal article" date="2018" name="Front. Microbiol.">
        <title>Genome-Based Analysis Reveals the Taxonomy and Diversity of the Family Idiomarinaceae.</title>
        <authorList>
            <person name="Liu Y."/>
            <person name="Lai Q."/>
            <person name="Shao Z."/>
        </authorList>
    </citation>
    <scope>NUCLEOTIDE SEQUENCE [LARGE SCALE GENOMIC DNA]</scope>
    <source>
        <strain evidence="4 6">CF12-14</strain>
    </source>
</reference>
<sequence>MSNNFQQTAWQRPSAKRALTSLALSCALLLPATWSASALASDVEAVQGEPRPLALTDVMQFREIHQQVWSDDKRWLAFSATPDFGDAEGFIVDTQAGTRWTLADAERPSISRNGDYVAFMRKASVLVREQAKHPDATDAQKDAAKQQDLVLVHTATGAQTEFAQVDSFAFTGDGLSLVILHQSNDDAADENAKKGAKSLLVHRLDDSSQRRIEGATSFKVAEQGPRIIIETELEQSAEEPQQQRLQVYNSANHSALTLLTSEKAYAAVNYSFNHQGDGLALLAKRPESDALELALWQYGARELNWVDTTREGFDLSQHQLAWAQDDNQLFIGYRPSSASAPSSDSMPQALSDLYNLERLQADRRLQVWHGNDERIITHQRESHSAQQRASAPSVLWLDSGKLVHLGDDIEDNLRVSAHTEAQLMTSARAHLREISWNGFYHDIDHVNLTSGERQRVVSRVRTNERGHLSPNARYVAYVADEQYRIFDAQQGESTQLAADVEVSWVDEQNDRPMEASSYGVAGWLADSSGFLAYDRFDIWLLTIDGDARRLTQGREHNKQFRVQHLDADSQDIATDATLLLNSYSEREKYHGFWALSLADGTTTTLIEGPKRYQFVAYADDAQRLLFTEEDFRQFPDIWSVELNLGAIDEFAADTAQQLTDVNPQISEFKWGDAELVEWQTDDGDSLQGVVIKPDNYDAERRYPVMVYYYEQFSQRLYHFNQMRVNHRPNFPFYVGQEYVVFLPDIRFRAGAPGPSATESLLPGVQKLIDLGIADPDAIGLHGHSWSGYQSAFVVTETDVFAAVVSGAPVSNMTSAYTGIRWQTGLARQFQYETGQSRIGPSMYEDLDPYIKNSPVFFADKINTPMLIQFGDADGAVPWEQGIEYYLALRRLDKDVVMLHYEGEPHHLQQYANKVDYSIKMLEFFDHFLKGEPAPDWWTQGLPYQVYEN</sequence>
<proteinExistence type="predicted"/>
<dbReference type="GO" id="GO:0008236">
    <property type="term" value="F:serine-type peptidase activity"/>
    <property type="evidence" value="ECO:0007669"/>
    <property type="project" value="InterPro"/>
</dbReference>
<evidence type="ECO:0000256" key="1">
    <source>
        <dbReference type="SAM" id="SignalP"/>
    </source>
</evidence>
<dbReference type="Gene3D" id="2.120.10.30">
    <property type="entry name" value="TolB, C-terminal domain"/>
    <property type="match status" value="1"/>
</dbReference>
<keyword evidence="3" id="KW-0378">Hydrolase</keyword>
<protein>
    <submittedName>
        <fullName evidence="3">Dipeptidyl aminopeptidase/acylaminoacyl peptidase</fullName>
    </submittedName>
    <submittedName>
        <fullName evidence="4">S9 family peptidase</fullName>
    </submittedName>
</protein>
<dbReference type="GO" id="GO:0004177">
    <property type="term" value="F:aminopeptidase activity"/>
    <property type="evidence" value="ECO:0007669"/>
    <property type="project" value="UniProtKB-KW"/>
</dbReference>
<evidence type="ECO:0000259" key="2">
    <source>
        <dbReference type="Pfam" id="PF00326"/>
    </source>
</evidence>
<gene>
    <name evidence="3" type="ORF">B0I24_11621</name>
    <name evidence="4" type="ORF">CWE07_12930</name>
</gene>
<organism evidence="3 5">
    <name type="scientific">Aliidiomarina maris</name>
    <dbReference type="NCBI Taxonomy" id="531312"/>
    <lineage>
        <taxon>Bacteria</taxon>
        <taxon>Pseudomonadati</taxon>
        <taxon>Pseudomonadota</taxon>
        <taxon>Gammaproteobacteria</taxon>
        <taxon>Alteromonadales</taxon>
        <taxon>Idiomarinaceae</taxon>
        <taxon>Aliidiomarina</taxon>
    </lineage>
</organism>
<keyword evidence="1" id="KW-0732">Signal</keyword>
<dbReference type="InterPro" id="IPR050278">
    <property type="entry name" value="Serine_Prot_S9B/DPPIV"/>
</dbReference>
<feature type="chain" id="PRO_5016235370" evidence="1">
    <location>
        <begin position="41"/>
        <end position="948"/>
    </location>
</feature>
<dbReference type="AlphaFoldDB" id="A0A327WNB4"/>
<dbReference type="EMBL" id="QLMD01000016">
    <property type="protein sequence ID" value="RAJ93663.1"/>
    <property type="molecule type" value="Genomic_DNA"/>
</dbReference>
<comment type="caution">
    <text evidence="3">The sequence shown here is derived from an EMBL/GenBank/DDBJ whole genome shotgun (WGS) entry which is preliminary data.</text>
</comment>
<dbReference type="PANTHER" id="PTHR11731:SF193">
    <property type="entry name" value="DIPEPTIDYL PEPTIDASE 9"/>
    <property type="match status" value="1"/>
</dbReference>
<evidence type="ECO:0000313" key="4">
    <source>
        <dbReference type="EMBL" id="RUO19424.1"/>
    </source>
</evidence>
<reference evidence="3 5" key="2">
    <citation type="submission" date="2018-06" db="EMBL/GenBank/DDBJ databases">
        <title>Genomic Encyclopedia of Type Strains, Phase III (KMG-III): the genomes of soil and plant-associated and newly described type strains.</title>
        <authorList>
            <person name="Whitman W."/>
        </authorList>
    </citation>
    <scope>NUCLEOTIDE SEQUENCE [LARGE SCALE GENOMIC DNA]</scope>
    <source>
        <strain evidence="3 5">CGMCC 1.15366</strain>
    </source>
</reference>
<feature type="signal peptide" evidence="1">
    <location>
        <begin position="1"/>
        <end position="40"/>
    </location>
</feature>
<dbReference type="Gene3D" id="3.40.50.1820">
    <property type="entry name" value="alpha/beta hydrolase"/>
    <property type="match status" value="1"/>
</dbReference>
<dbReference type="GO" id="GO:0008239">
    <property type="term" value="F:dipeptidyl-peptidase activity"/>
    <property type="evidence" value="ECO:0007669"/>
    <property type="project" value="TreeGrafter"/>
</dbReference>
<dbReference type="SUPFAM" id="SSF53474">
    <property type="entry name" value="alpha/beta-Hydrolases"/>
    <property type="match status" value="1"/>
</dbReference>
<accession>A0A327WNB4</accession>
<keyword evidence="3" id="KW-0645">Protease</keyword>